<dbReference type="Proteomes" id="UP000276741">
    <property type="component" value="Chromosome"/>
</dbReference>
<reference evidence="10" key="1">
    <citation type="journal article" date="2014" name="Int. J. Syst. Evol. Microbiol.">
        <title>Complete genome sequence of Corynebacterium casei LMG S-19264T (=DSM 44701T), isolated from a smear-ripened cheese.</title>
        <authorList>
            <consortium name="US DOE Joint Genome Institute (JGI-PGF)"/>
            <person name="Walter F."/>
            <person name="Albersmeier A."/>
            <person name="Kalinowski J."/>
            <person name="Ruckert C."/>
        </authorList>
    </citation>
    <scope>NUCLEOTIDE SEQUENCE</scope>
    <source>
        <strain evidence="10">JCM 31740</strain>
    </source>
</reference>
<evidence type="ECO:0000256" key="7">
    <source>
        <dbReference type="SAM" id="Phobius"/>
    </source>
</evidence>
<evidence type="ECO:0000256" key="3">
    <source>
        <dbReference type="ARBA" id="ARBA00022475"/>
    </source>
</evidence>
<dbReference type="AlphaFoldDB" id="A0A348B3P2"/>
<evidence type="ECO:0000256" key="4">
    <source>
        <dbReference type="ARBA" id="ARBA00022692"/>
    </source>
</evidence>
<dbReference type="InterPro" id="IPR036259">
    <property type="entry name" value="MFS_trans_sf"/>
</dbReference>
<reference evidence="11" key="2">
    <citation type="submission" date="2018-04" db="EMBL/GenBank/DDBJ databases">
        <title>Complete genome sequence of Sulfodiicoccus acidiphilus strain HS-1.</title>
        <authorList>
            <person name="Sakai H.D."/>
            <person name="Kurosawa N."/>
        </authorList>
    </citation>
    <scope>NUCLEOTIDE SEQUENCE [LARGE SCALE GENOMIC DNA]</scope>
    <source>
        <strain evidence="11">HS-1</strain>
    </source>
</reference>
<sequence length="80" mass="8600">MEWTPFKWRGLVSGLVQGVFSFGAAAAAAVEGVFLSIYGVSGVESFAWRYIFLTSIVPAVIALAARLSIDDTPVFQDLKS</sequence>
<dbReference type="EMBL" id="BMQS01000015">
    <property type="protein sequence ID" value="GGT99861.1"/>
    <property type="molecule type" value="Genomic_DNA"/>
</dbReference>
<keyword evidence="3" id="KW-1003">Cell membrane</keyword>
<comment type="subcellular location">
    <subcellularLocation>
        <location evidence="1">Cell membrane</location>
        <topology evidence="1">Multi-pass membrane protein</topology>
    </subcellularLocation>
</comment>
<evidence type="ECO:0000256" key="1">
    <source>
        <dbReference type="ARBA" id="ARBA00004651"/>
    </source>
</evidence>
<keyword evidence="4 7" id="KW-0812">Transmembrane</keyword>
<reference evidence="9" key="3">
    <citation type="journal article" date="2019" name="BMC Res. Notes">
        <title>Complete genome sequence of the Sulfodiicoccus acidiphilus strain HS-1T, the first crenarchaeon that lacks polB3, isolated from an acidic hot spring in Ohwaku-dani, Hakone, Japan.</title>
        <authorList>
            <person name="Sakai H.D."/>
            <person name="Kurosawa N."/>
        </authorList>
    </citation>
    <scope>NUCLEOTIDE SEQUENCE</scope>
    <source>
        <strain evidence="9">HS-1</strain>
    </source>
</reference>
<dbReference type="InterPro" id="IPR005828">
    <property type="entry name" value="MFS_sugar_transport-like"/>
</dbReference>
<dbReference type="Proteomes" id="UP000616143">
    <property type="component" value="Unassembled WGS sequence"/>
</dbReference>
<gene>
    <name evidence="10" type="ORF">GCM10007116_16560</name>
    <name evidence="9" type="ORF">HS1genome_1183</name>
</gene>
<evidence type="ECO:0000259" key="8">
    <source>
        <dbReference type="PROSITE" id="PS50850"/>
    </source>
</evidence>
<evidence type="ECO:0000256" key="6">
    <source>
        <dbReference type="ARBA" id="ARBA00023136"/>
    </source>
</evidence>
<dbReference type="PANTHER" id="PTHR43045:SF1">
    <property type="entry name" value="SHIKIMATE TRANSPORTER"/>
    <property type="match status" value="1"/>
</dbReference>
<evidence type="ECO:0000313" key="10">
    <source>
        <dbReference type="EMBL" id="GGT99861.1"/>
    </source>
</evidence>
<dbReference type="EMBL" id="AP018553">
    <property type="protein sequence ID" value="BBD72794.1"/>
    <property type="molecule type" value="Genomic_DNA"/>
</dbReference>
<dbReference type="Pfam" id="PF00083">
    <property type="entry name" value="Sugar_tr"/>
    <property type="match status" value="1"/>
</dbReference>
<feature type="transmembrane region" description="Helical" evidence="7">
    <location>
        <begin position="20"/>
        <end position="38"/>
    </location>
</feature>
<feature type="transmembrane region" description="Helical" evidence="7">
    <location>
        <begin position="50"/>
        <end position="69"/>
    </location>
</feature>
<dbReference type="KEGG" id="sacd:HS1genome_1183"/>
<keyword evidence="6 7" id="KW-0472">Membrane</keyword>
<reference evidence="10" key="4">
    <citation type="submission" date="2020-09" db="EMBL/GenBank/DDBJ databases">
        <authorList>
            <person name="Sun Q."/>
            <person name="Ohkuma M."/>
        </authorList>
    </citation>
    <scope>NUCLEOTIDE SEQUENCE</scope>
    <source>
        <strain evidence="10">JCM 31740</strain>
    </source>
</reference>
<evidence type="ECO:0000313" key="11">
    <source>
        <dbReference type="Proteomes" id="UP000276741"/>
    </source>
</evidence>
<organism evidence="9 11">
    <name type="scientific">Sulfodiicoccus acidiphilus</name>
    <dbReference type="NCBI Taxonomy" id="1670455"/>
    <lineage>
        <taxon>Archaea</taxon>
        <taxon>Thermoproteota</taxon>
        <taxon>Thermoprotei</taxon>
        <taxon>Sulfolobales</taxon>
        <taxon>Sulfolobaceae</taxon>
        <taxon>Sulfodiicoccus</taxon>
    </lineage>
</organism>
<dbReference type="PANTHER" id="PTHR43045">
    <property type="entry name" value="SHIKIMATE TRANSPORTER"/>
    <property type="match status" value="1"/>
</dbReference>
<accession>A0A348B3P2</accession>
<evidence type="ECO:0000256" key="2">
    <source>
        <dbReference type="ARBA" id="ARBA00022448"/>
    </source>
</evidence>
<keyword evidence="2" id="KW-0813">Transport</keyword>
<evidence type="ECO:0000313" key="9">
    <source>
        <dbReference type="EMBL" id="BBD72794.1"/>
    </source>
</evidence>
<dbReference type="GO" id="GO:0022857">
    <property type="term" value="F:transmembrane transporter activity"/>
    <property type="evidence" value="ECO:0007669"/>
    <property type="project" value="InterPro"/>
</dbReference>
<dbReference type="Gene3D" id="1.20.1250.20">
    <property type="entry name" value="MFS general substrate transporter like domains"/>
    <property type="match status" value="1"/>
</dbReference>
<proteinExistence type="predicted"/>
<protein>
    <recommendedName>
        <fullName evidence="8">Major facilitator superfamily (MFS) profile domain-containing protein</fullName>
    </recommendedName>
</protein>
<dbReference type="GO" id="GO:0005886">
    <property type="term" value="C:plasma membrane"/>
    <property type="evidence" value="ECO:0007669"/>
    <property type="project" value="UniProtKB-SubCell"/>
</dbReference>
<evidence type="ECO:0000256" key="5">
    <source>
        <dbReference type="ARBA" id="ARBA00022989"/>
    </source>
</evidence>
<keyword evidence="11" id="KW-1185">Reference proteome</keyword>
<name>A0A348B3P2_9CREN</name>
<dbReference type="PROSITE" id="PS50850">
    <property type="entry name" value="MFS"/>
    <property type="match status" value="1"/>
</dbReference>
<keyword evidence="5 7" id="KW-1133">Transmembrane helix</keyword>
<dbReference type="InterPro" id="IPR020846">
    <property type="entry name" value="MFS_dom"/>
</dbReference>
<dbReference type="SUPFAM" id="SSF103473">
    <property type="entry name" value="MFS general substrate transporter"/>
    <property type="match status" value="1"/>
</dbReference>
<feature type="domain" description="Major facilitator superfamily (MFS) profile" evidence="8">
    <location>
        <begin position="1"/>
        <end position="80"/>
    </location>
</feature>